<accession>A0A4V2YVG2</accession>
<feature type="region of interest" description="Disordered" evidence="1">
    <location>
        <begin position="1"/>
        <end position="50"/>
    </location>
</feature>
<reference evidence="2 3" key="1">
    <citation type="submission" date="2019-03" db="EMBL/GenBank/DDBJ databases">
        <title>Draft genome sequences of novel Actinobacteria.</title>
        <authorList>
            <person name="Sahin N."/>
            <person name="Ay H."/>
            <person name="Saygin H."/>
        </authorList>
    </citation>
    <scope>NUCLEOTIDE SEQUENCE [LARGE SCALE GENOMIC DNA]</scope>
    <source>
        <strain evidence="2 3">H3C3</strain>
    </source>
</reference>
<organism evidence="2 3">
    <name type="scientific">Actinomadura rubrisoli</name>
    <dbReference type="NCBI Taxonomy" id="2530368"/>
    <lineage>
        <taxon>Bacteria</taxon>
        <taxon>Bacillati</taxon>
        <taxon>Actinomycetota</taxon>
        <taxon>Actinomycetes</taxon>
        <taxon>Streptosporangiales</taxon>
        <taxon>Thermomonosporaceae</taxon>
        <taxon>Actinomadura</taxon>
    </lineage>
</organism>
<dbReference type="RefSeq" id="WP_131896964.1">
    <property type="nucleotide sequence ID" value="NZ_SMKU01000137.1"/>
</dbReference>
<protein>
    <submittedName>
        <fullName evidence="2">Uncharacterized protein</fullName>
    </submittedName>
</protein>
<dbReference type="AlphaFoldDB" id="A0A4V2YVG2"/>
<keyword evidence="3" id="KW-1185">Reference proteome</keyword>
<comment type="caution">
    <text evidence="2">The sequence shown here is derived from an EMBL/GenBank/DDBJ whole genome shotgun (WGS) entry which is preliminary data.</text>
</comment>
<proteinExistence type="predicted"/>
<gene>
    <name evidence="2" type="ORF">E1298_24075</name>
</gene>
<evidence type="ECO:0000313" key="3">
    <source>
        <dbReference type="Proteomes" id="UP000294513"/>
    </source>
</evidence>
<sequence>MNDVTTPGPATTAVPDQRPYEPAERLPQPPDTHTSPCPAPQATGNRALRIKTTTGTLADAIAYARTTLDNPTATADQYIYAGLRLYHAATEILAASQDH</sequence>
<dbReference type="Proteomes" id="UP000294513">
    <property type="component" value="Unassembled WGS sequence"/>
</dbReference>
<feature type="compositionally biased region" description="Low complexity" evidence="1">
    <location>
        <begin position="1"/>
        <end position="15"/>
    </location>
</feature>
<name>A0A4V2YVG2_9ACTN</name>
<evidence type="ECO:0000256" key="1">
    <source>
        <dbReference type="SAM" id="MobiDB-lite"/>
    </source>
</evidence>
<evidence type="ECO:0000313" key="2">
    <source>
        <dbReference type="EMBL" id="TDD81447.1"/>
    </source>
</evidence>
<dbReference type="EMBL" id="SMKU01000137">
    <property type="protein sequence ID" value="TDD81447.1"/>
    <property type="molecule type" value="Genomic_DNA"/>
</dbReference>